<protein>
    <recommendedName>
        <fullName evidence="4">DUF5678 domain-containing protein</fullName>
    </recommendedName>
</protein>
<organism evidence="2 3">
    <name type="scientific">Nostoc minutum NIES-26</name>
    <dbReference type="NCBI Taxonomy" id="1844469"/>
    <lineage>
        <taxon>Bacteria</taxon>
        <taxon>Bacillati</taxon>
        <taxon>Cyanobacteriota</taxon>
        <taxon>Cyanophyceae</taxon>
        <taxon>Nostocales</taxon>
        <taxon>Nostocaceae</taxon>
        <taxon>Nostoc</taxon>
    </lineage>
</organism>
<dbReference type="Proteomes" id="UP000252107">
    <property type="component" value="Unassembled WGS sequence"/>
</dbReference>
<name>A0A367QAG1_9NOSO</name>
<keyword evidence="3" id="KW-1185">Reference proteome</keyword>
<accession>A0A367QAG1</accession>
<evidence type="ECO:0000313" key="2">
    <source>
        <dbReference type="EMBL" id="RCJ21129.1"/>
    </source>
</evidence>
<feature type="region of interest" description="Disordered" evidence="1">
    <location>
        <begin position="1"/>
        <end position="21"/>
    </location>
</feature>
<evidence type="ECO:0008006" key="4">
    <source>
        <dbReference type="Google" id="ProtNLM"/>
    </source>
</evidence>
<gene>
    <name evidence="2" type="ORF">A6770_30780</name>
</gene>
<evidence type="ECO:0000256" key="1">
    <source>
        <dbReference type="SAM" id="MobiDB-lite"/>
    </source>
</evidence>
<proteinExistence type="predicted"/>
<dbReference type="EMBL" id="LXQD01000332">
    <property type="protein sequence ID" value="RCJ21129.1"/>
    <property type="molecule type" value="Genomic_DNA"/>
</dbReference>
<sequence length="105" mass="12447">MPQSTPKQPARRGRIFPEHTLPPEELARRKAEREVFHQRCRAIFERVRPEYMENNYGWYIAIEPDNEDYFIDEDIEVAHRKALQKYPNARHCVFCLNESGATGTI</sequence>
<reference evidence="2" key="1">
    <citation type="submission" date="2016-04" db="EMBL/GenBank/DDBJ databases">
        <authorList>
            <person name="Tabuchi Yagui T.R."/>
        </authorList>
    </citation>
    <scope>NUCLEOTIDE SEQUENCE [LARGE SCALE GENOMIC DNA]</scope>
    <source>
        <strain evidence="2">NIES-26</strain>
    </source>
</reference>
<dbReference type="AlphaFoldDB" id="A0A367QAG1"/>
<evidence type="ECO:0000313" key="3">
    <source>
        <dbReference type="Proteomes" id="UP000252107"/>
    </source>
</evidence>
<comment type="caution">
    <text evidence="2">The sequence shown here is derived from an EMBL/GenBank/DDBJ whole genome shotgun (WGS) entry which is preliminary data.</text>
</comment>